<feature type="transmembrane region" description="Helical" evidence="7">
    <location>
        <begin position="281"/>
        <end position="305"/>
    </location>
</feature>
<feature type="domain" description="ABC transmembrane type-1" evidence="9">
    <location>
        <begin position="110"/>
        <end position="302"/>
    </location>
</feature>
<accession>A0A5C1YES9</accession>
<keyword evidence="2 7" id="KW-0813">Transport</keyword>
<dbReference type="PROSITE" id="PS50928">
    <property type="entry name" value="ABC_TM1"/>
    <property type="match status" value="1"/>
</dbReference>
<reference evidence="10 11" key="1">
    <citation type="submission" date="2019-09" db="EMBL/GenBank/DDBJ databases">
        <title>Genome sequencing of strain KACC 19306.</title>
        <authorList>
            <person name="Heo J."/>
            <person name="Kim S.-J."/>
            <person name="Kim J.-S."/>
            <person name="Hong S.-B."/>
            <person name="Kwon S.-W."/>
        </authorList>
    </citation>
    <scope>NUCLEOTIDE SEQUENCE [LARGE SCALE GENOMIC DNA]</scope>
    <source>
        <strain evidence="10 11">KACC 19306</strain>
    </source>
</reference>
<dbReference type="Proteomes" id="UP000324678">
    <property type="component" value="Chromosome"/>
</dbReference>
<organism evidence="10 11">
    <name type="scientific">Agromyces intestinalis</name>
    <dbReference type="NCBI Taxonomy" id="2592652"/>
    <lineage>
        <taxon>Bacteria</taxon>
        <taxon>Bacillati</taxon>
        <taxon>Actinomycetota</taxon>
        <taxon>Actinomycetes</taxon>
        <taxon>Micrococcales</taxon>
        <taxon>Microbacteriaceae</taxon>
        <taxon>Agromyces</taxon>
    </lineage>
</organism>
<comment type="similarity">
    <text evidence="7">Belongs to the binding-protein-dependent transport system permease family.</text>
</comment>
<dbReference type="InterPro" id="IPR000515">
    <property type="entry name" value="MetI-like"/>
</dbReference>
<evidence type="ECO:0000313" key="10">
    <source>
        <dbReference type="EMBL" id="QEO14621.1"/>
    </source>
</evidence>
<keyword evidence="6 7" id="KW-0472">Membrane</keyword>
<dbReference type="Pfam" id="PF00528">
    <property type="entry name" value="BPD_transp_1"/>
    <property type="match status" value="1"/>
</dbReference>
<keyword evidence="3" id="KW-1003">Cell membrane</keyword>
<evidence type="ECO:0000256" key="1">
    <source>
        <dbReference type="ARBA" id="ARBA00004651"/>
    </source>
</evidence>
<dbReference type="RefSeq" id="WP_149160640.1">
    <property type="nucleotide sequence ID" value="NZ_CP043505.1"/>
</dbReference>
<feature type="transmembrane region" description="Helical" evidence="7">
    <location>
        <begin position="146"/>
        <end position="166"/>
    </location>
</feature>
<comment type="subcellular location">
    <subcellularLocation>
        <location evidence="1 7">Cell membrane</location>
        <topology evidence="1 7">Multi-pass membrane protein</topology>
    </subcellularLocation>
</comment>
<dbReference type="OrthoDB" id="6637947at2"/>
<dbReference type="PANTHER" id="PTHR43386:SF1">
    <property type="entry name" value="D,D-DIPEPTIDE TRANSPORT SYSTEM PERMEASE PROTEIN DDPC-RELATED"/>
    <property type="match status" value="1"/>
</dbReference>
<dbReference type="CDD" id="cd06261">
    <property type="entry name" value="TM_PBP2"/>
    <property type="match status" value="1"/>
</dbReference>
<protein>
    <submittedName>
        <fullName evidence="10">ABC transporter permease</fullName>
    </submittedName>
</protein>
<evidence type="ECO:0000256" key="7">
    <source>
        <dbReference type="RuleBase" id="RU363032"/>
    </source>
</evidence>
<dbReference type="AlphaFoldDB" id="A0A5C1YES9"/>
<evidence type="ECO:0000256" key="2">
    <source>
        <dbReference type="ARBA" id="ARBA00022448"/>
    </source>
</evidence>
<evidence type="ECO:0000256" key="3">
    <source>
        <dbReference type="ARBA" id="ARBA00022475"/>
    </source>
</evidence>
<dbReference type="SUPFAM" id="SSF161098">
    <property type="entry name" value="MetI-like"/>
    <property type="match status" value="1"/>
</dbReference>
<dbReference type="GO" id="GO:0005886">
    <property type="term" value="C:plasma membrane"/>
    <property type="evidence" value="ECO:0007669"/>
    <property type="project" value="UniProtKB-SubCell"/>
</dbReference>
<dbReference type="KEGG" id="ail:FLP10_09465"/>
<gene>
    <name evidence="10" type="ORF">FLP10_09465</name>
</gene>
<feature type="transmembrane region" description="Helical" evidence="7">
    <location>
        <begin position="113"/>
        <end position="139"/>
    </location>
</feature>
<evidence type="ECO:0000259" key="9">
    <source>
        <dbReference type="PROSITE" id="PS50928"/>
    </source>
</evidence>
<feature type="transmembrane region" description="Helical" evidence="7">
    <location>
        <begin position="51"/>
        <end position="72"/>
    </location>
</feature>
<dbReference type="GO" id="GO:0071916">
    <property type="term" value="F:dipeptide transmembrane transporter activity"/>
    <property type="evidence" value="ECO:0007669"/>
    <property type="project" value="TreeGrafter"/>
</dbReference>
<evidence type="ECO:0000256" key="5">
    <source>
        <dbReference type="ARBA" id="ARBA00022989"/>
    </source>
</evidence>
<dbReference type="InterPro" id="IPR050366">
    <property type="entry name" value="BP-dependent_transpt_permease"/>
</dbReference>
<evidence type="ECO:0000256" key="8">
    <source>
        <dbReference type="SAM" id="MobiDB-lite"/>
    </source>
</evidence>
<dbReference type="InterPro" id="IPR035906">
    <property type="entry name" value="MetI-like_sf"/>
</dbReference>
<feature type="transmembrane region" description="Helical" evidence="7">
    <location>
        <begin position="172"/>
        <end position="193"/>
    </location>
</feature>
<keyword evidence="4 7" id="KW-0812">Transmembrane</keyword>
<dbReference type="Pfam" id="PF12911">
    <property type="entry name" value="OppC_N"/>
    <property type="match status" value="1"/>
</dbReference>
<name>A0A5C1YES9_9MICO</name>
<evidence type="ECO:0000256" key="6">
    <source>
        <dbReference type="ARBA" id="ARBA00023136"/>
    </source>
</evidence>
<proteinExistence type="inferred from homology"/>
<evidence type="ECO:0000256" key="4">
    <source>
        <dbReference type="ARBA" id="ARBA00022692"/>
    </source>
</evidence>
<feature type="region of interest" description="Disordered" evidence="8">
    <location>
        <begin position="11"/>
        <end position="36"/>
    </location>
</feature>
<sequence length="378" mass="40413">MTIDSSIVEELDDVNRPNQAPDTTAVAAAAHDRKRGKDGPRRFMFLRNAKALTGIAILVFFTIIAIIGPWIAPYDPSAQSDDLLQPPSWQHWMGTTHLGQDIFSQLIVGTRGVMVVGFVAGILATAIGVIIGVSAGYLGGVGDETLSALSNVFLVIPQLPLIIIIAGQLPSVGGITVAVVIAVTGWAWGARVLRAQTLSLRKRDFVEAARATGERSWRIITAEILPNLTAIIASGFVGTVTFAVLSLITLAFIGIGSGSDWNWGTILFWAQSQLALQRGAWWWFIPAGLCIALLGMGLTLINFGIDEFVNPRLRSTALNARSLRRRGIRPRIGFTPVVYEAPGAADRRDVTDAAAAALRTETAARAVEAKRAAKGARS</sequence>
<dbReference type="PANTHER" id="PTHR43386">
    <property type="entry name" value="OLIGOPEPTIDE TRANSPORT SYSTEM PERMEASE PROTEIN APPC"/>
    <property type="match status" value="1"/>
</dbReference>
<keyword evidence="5 7" id="KW-1133">Transmembrane helix</keyword>
<feature type="transmembrane region" description="Helical" evidence="7">
    <location>
        <begin position="228"/>
        <end position="255"/>
    </location>
</feature>
<keyword evidence="11" id="KW-1185">Reference proteome</keyword>
<dbReference type="InterPro" id="IPR025966">
    <property type="entry name" value="OppC_N"/>
</dbReference>
<dbReference type="EMBL" id="CP043505">
    <property type="protein sequence ID" value="QEO14621.1"/>
    <property type="molecule type" value="Genomic_DNA"/>
</dbReference>
<evidence type="ECO:0000313" key="11">
    <source>
        <dbReference type="Proteomes" id="UP000324678"/>
    </source>
</evidence>
<dbReference type="Gene3D" id="1.10.3720.10">
    <property type="entry name" value="MetI-like"/>
    <property type="match status" value="1"/>
</dbReference>